<comment type="similarity">
    <text evidence="1">Belongs to the glycosyltransferase 2 family. WaaE/KdtX subfamily.</text>
</comment>
<name>A0A378XEK8_9BURK</name>
<dbReference type="EMBL" id="UGSB01000001">
    <property type="protein sequence ID" value="SUA53698.1"/>
    <property type="molecule type" value="Genomic_DNA"/>
</dbReference>
<accession>A0A378XEK8</accession>
<dbReference type="InterPro" id="IPR029044">
    <property type="entry name" value="Nucleotide-diphossugar_trans"/>
</dbReference>
<evidence type="ECO:0000313" key="5">
    <source>
        <dbReference type="Proteomes" id="UP000254603"/>
    </source>
</evidence>
<dbReference type="OrthoDB" id="9815923at2"/>
<dbReference type="Proteomes" id="UP000594903">
    <property type="component" value="Chromosome"/>
</dbReference>
<dbReference type="STRING" id="1122619.GCA_000373745_02498"/>
<dbReference type="CDD" id="cd02511">
    <property type="entry name" value="Beta4Glucosyltransferase"/>
    <property type="match status" value="1"/>
</dbReference>
<sequence>MNSSTTLSRPTLAVAMIVKNEAKVIEQCLESIAQLADEIVILDAGSTDETEAIARRYTDKFYVNSNWPGFGRQRQIAQGHITSDWILWLDADEVVTPELAESIRDVLDKNDQQTVYRVDRLNWYFDQFIRYGSANPDFVTRLYATAYTGYNDNLVHESVIIPDGTKQARLKGHLLHYTFSSYHEYLKKSTAYAEAWAEQRAQAGETASITKAILKSLGRIPRDYILKRGFLDGRAGITLTILSMQYVFNKYAMLHYKSKGKRDHENPPN</sequence>
<evidence type="ECO:0000259" key="2">
    <source>
        <dbReference type="Pfam" id="PF00535"/>
    </source>
</evidence>
<dbReference type="RefSeq" id="WP_018575679.1">
    <property type="nucleotide sequence ID" value="NZ_CP065725.1"/>
</dbReference>
<dbReference type="AlphaFoldDB" id="A0A378XEK8"/>
<dbReference type="Proteomes" id="UP000254603">
    <property type="component" value="Unassembled WGS sequence"/>
</dbReference>
<keyword evidence="4" id="KW-0328">Glycosyltransferase</keyword>
<dbReference type="Gene3D" id="3.90.550.10">
    <property type="entry name" value="Spore Coat Polysaccharide Biosynthesis Protein SpsA, Chain A"/>
    <property type="match status" value="1"/>
</dbReference>
<reference evidence="3 6" key="2">
    <citation type="submission" date="2020-12" db="EMBL/GenBank/DDBJ databases">
        <title>FDA dAtabase for Regulatory Grade micrObial Sequences (FDA-ARGOS): Supporting development and validation of Infectious Disease Dx tests.</title>
        <authorList>
            <person name="Sproer C."/>
            <person name="Gronow S."/>
            <person name="Severitt S."/>
            <person name="Schroder I."/>
            <person name="Tallon L."/>
            <person name="Sadzewicz L."/>
            <person name="Zhao X."/>
            <person name="Boylan J."/>
            <person name="Ott S."/>
            <person name="Bowen H."/>
            <person name="Vavikolanu K."/>
            <person name="Mehta A."/>
            <person name="Aluvathingal J."/>
            <person name="Nadendla S."/>
            <person name="Lowell S."/>
            <person name="Myers T."/>
            <person name="Yan Y."/>
            <person name="Sichtig H."/>
        </authorList>
    </citation>
    <scope>NUCLEOTIDE SEQUENCE [LARGE SCALE GENOMIC DNA]</scope>
    <source>
        <strain evidence="3 6">FDAARGOS_872</strain>
    </source>
</reference>
<dbReference type="PANTHER" id="PTHR43630">
    <property type="entry name" value="POLY-BETA-1,6-N-ACETYL-D-GLUCOSAMINE SYNTHASE"/>
    <property type="match status" value="1"/>
</dbReference>
<evidence type="ECO:0000256" key="1">
    <source>
        <dbReference type="ARBA" id="ARBA00038494"/>
    </source>
</evidence>
<dbReference type="Pfam" id="PF00535">
    <property type="entry name" value="Glycos_transf_2"/>
    <property type="match status" value="1"/>
</dbReference>
<evidence type="ECO:0000313" key="4">
    <source>
        <dbReference type="EMBL" id="SUA53698.1"/>
    </source>
</evidence>
<organism evidence="4 5">
    <name type="scientific">Oligella ureolytica</name>
    <dbReference type="NCBI Taxonomy" id="90244"/>
    <lineage>
        <taxon>Bacteria</taxon>
        <taxon>Pseudomonadati</taxon>
        <taxon>Pseudomonadota</taxon>
        <taxon>Betaproteobacteria</taxon>
        <taxon>Burkholderiales</taxon>
        <taxon>Alcaligenaceae</taxon>
        <taxon>Oligella</taxon>
    </lineage>
</organism>
<evidence type="ECO:0000313" key="6">
    <source>
        <dbReference type="Proteomes" id="UP000594903"/>
    </source>
</evidence>
<protein>
    <submittedName>
        <fullName evidence="3">Glycosyltransferase family 2 protein</fullName>
    </submittedName>
    <submittedName>
        <fullName evidence="4">SPBc2 prophage-derived glycosyltransferase SunS</fullName>
        <ecNumber evidence="4">2.4.1.-</ecNumber>
    </submittedName>
</protein>
<keyword evidence="4" id="KW-0808">Transferase</keyword>
<feature type="domain" description="Glycosyltransferase 2-like" evidence="2">
    <location>
        <begin position="14"/>
        <end position="126"/>
    </location>
</feature>
<dbReference type="PANTHER" id="PTHR43630:SF2">
    <property type="entry name" value="GLYCOSYLTRANSFERASE"/>
    <property type="match status" value="1"/>
</dbReference>
<dbReference type="GO" id="GO:0016757">
    <property type="term" value="F:glycosyltransferase activity"/>
    <property type="evidence" value="ECO:0007669"/>
    <property type="project" value="UniProtKB-KW"/>
</dbReference>
<proteinExistence type="inferred from homology"/>
<dbReference type="SUPFAM" id="SSF53448">
    <property type="entry name" value="Nucleotide-diphospho-sugar transferases"/>
    <property type="match status" value="1"/>
</dbReference>
<gene>
    <name evidence="4" type="primary">sunS</name>
    <name evidence="3" type="ORF">I6G29_06095</name>
    <name evidence="4" type="ORF">NCTC11997_01275</name>
</gene>
<reference evidence="4 5" key="1">
    <citation type="submission" date="2018-06" db="EMBL/GenBank/DDBJ databases">
        <authorList>
            <consortium name="Pathogen Informatics"/>
            <person name="Doyle S."/>
        </authorList>
    </citation>
    <scope>NUCLEOTIDE SEQUENCE [LARGE SCALE GENOMIC DNA]</scope>
    <source>
        <strain evidence="4 5">NCTC11997</strain>
    </source>
</reference>
<dbReference type="EMBL" id="CP065725">
    <property type="protein sequence ID" value="QPT41100.1"/>
    <property type="molecule type" value="Genomic_DNA"/>
</dbReference>
<dbReference type="InterPro" id="IPR001173">
    <property type="entry name" value="Glyco_trans_2-like"/>
</dbReference>
<dbReference type="EC" id="2.4.1.-" evidence="4"/>
<evidence type="ECO:0000313" key="3">
    <source>
        <dbReference type="EMBL" id="QPT41100.1"/>
    </source>
</evidence>
<keyword evidence="6" id="KW-1185">Reference proteome</keyword>